<sequence>MGSPAPSPERHGQDDSPKGPEEPSHAARVTIEKADLQVALEVPAAQTGGFLRTLVVVVAAVGAALGPVLTLSALPSGFPAWGGVAVVAGQLVVAVVAIEVARRGGQGQSDGGR</sequence>
<dbReference type="AlphaFoldDB" id="A0A1G6PCC6"/>
<evidence type="ECO:0000256" key="2">
    <source>
        <dbReference type="SAM" id="Phobius"/>
    </source>
</evidence>
<proteinExistence type="predicted"/>
<name>A0A1G6PCC6_9PSEU</name>
<organism evidence="3 4">
    <name type="scientific">Actinokineospora iranica</name>
    <dbReference type="NCBI Taxonomy" id="1271860"/>
    <lineage>
        <taxon>Bacteria</taxon>
        <taxon>Bacillati</taxon>
        <taxon>Actinomycetota</taxon>
        <taxon>Actinomycetes</taxon>
        <taxon>Pseudonocardiales</taxon>
        <taxon>Pseudonocardiaceae</taxon>
        <taxon>Actinokineospora</taxon>
    </lineage>
</organism>
<keyword evidence="2" id="KW-0812">Transmembrane</keyword>
<keyword evidence="2" id="KW-0472">Membrane</keyword>
<keyword evidence="4" id="KW-1185">Reference proteome</keyword>
<dbReference type="EMBL" id="FMZZ01000004">
    <property type="protein sequence ID" value="SDC77206.1"/>
    <property type="molecule type" value="Genomic_DNA"/>
</dbReference>
<evidence type="ECO:0000313" key="3">
    <source>
        <dbReference type="EMBL" id="SDC77206.1"/>
    </source>
</evidence>
<feature type="transmembrane region" description="Helical" evidence="2">
    <location>
        <begin position="80"/>
        <end position="101"/>
    </location>
</feature>
<gene>
    <name evidence="3" type="ORF">SAMN05216174_104203</name>
</gene>
<reference evidence="4" key="1">
    <citation type="submission" date="2016-10" db="EMBL/GenBank/DDBJ databases">
        <authorList>
            <person name="Varghese N."/>
            <person name="Submissions S."/>
        </authorList>
    </citation>
    <scope>NUCLEOTIDE SEQUENCE [LARGE SCALE GENOMIC DNA]</scope>
    <source>
        <strain evidence="4">IBRC-M 10403</strain>
    </source>
</reference>
<feature type="transmembrane region" description="Helical" evidence="2">
    <location>
        <begin position="54"/>
        <end position="74"/>
    </location>
</feature>
<protein>
    <submittedName>
        <fullName evidence="3">Uncharacterized protein</fullName>
    </submittedName>
</protein>
<feature type="compositionally biased region" description="Basic and acidic residues" evidence="1">
    <location>
        <begin position="8"/>
        <end position="25"/>
    </location>
</feature>
<dbReference type="Proteomes" id="UP000199501">
    <property type="component" value="Unassembled WGS sequence"/>
</dbReference>
<evidence type="ECO:0000313" key="4">
    <source>
        <dbReference type="Proteomes" id="UP000199501"/>
    </source>
</evidence>
<feature type="region of interest" description="Disordered" evidence="1">
    <location>
        <begin position="1"/>
        <end position="25"/>
    </location>
</feature>
<keyword evidence="2" id="KW-1133">Transmembrane helix</keyword>
<accession>A0A1G6PCC6</accession>
<evidence type="ECO:0000256" key="1">
    <source>
        <dbReference type="SAM" id="MobiDB-lite"/>
    </source>
</evidence>